<evidence type="ECO:0000313" key="5">
    <source>
        <dbReference type="EMBL" id="MBK1783655.1"/>
    </source>
</evidence>
<dbReference type="InterPro" id="IPR000524">
    <property type="entry name" value="Tscrpt_reg_HTH_GntR"/>
</dbReference>
<gene>
    <name evidence="5" type="ORF">JHE00_04890</name>
</gene>
<keyword evidence="2" id="KW-0238">DNA-binding</keyword>
<feature type="domain" description="HTH gntR-type" evidence="4">
    <location>
        <begin position="8"/>
        <end position="76"/>
    </location>
</feature>
<dbReference type="Proteomes" id="UP000635245">
    <property type="component" value="Unassembled WGS sequence"/>
</dbReference>
<protein>
    <submittedName>
        <fullName evidence="5">FadR family transcriptional regulator</fullName>
    </submittedName>
</protein>
<dbReference type="Pfam" id="PF00392">
    <property type="entry name" value="GntR"/>
    <property type="match status" value="1"/>
</dbReference>
<evidence type="ECO:0000256" key="1">
    <source>
        <dbReference type="ARBA" id="ARBA00023015"/>
    </source>
</evidence>
<dbReference type="InterPro" id="IPR036390">
    <property type="entry name" value="WH_DNA-bd_sf"/>
</dbReference>
<organism evidence="5 6">
    <name type="scientific">Prauserella cavernicola</name>
    <dbReference type="NCBI Taxonomy" id="2800127"/>
    <lineage>
        <taxon>Bacteria</taxon>
        <taxon>Bacillati</taxon>
        <taxon>Actinomycetota</taxon>
        <taxon>Actinomycetes</taxon>
        <taxon>Pseudonocardiales</taxon>
        <taxon>Pseudonocardiaceae</taxon>
        <taxon>Prauserella</taxon>
    </lineage>
</organism>
<dbReference type="AlphaFoldDB" id="A0A934V420"/>
<evidence type="ECO:0000256" key="3">
    <source>
        <dbReference type="ARBA" id="ARBA00023163"/>
    </source>
</evidence>
<evidence type="ECO:0000259" key="4">
    <source>
        <dbReference type="PROSITE" id="PS50949"/>
    </source>
</evidence>
<dbReference type="PROSITE" id="PS50949">
    <property type="entry name" value="HTH_GNTR"/>
    <property type="match status" value="1"/>
</dbReference>
<reference evidence="5" key="1">
    <citation type="submission" date="2020-12" db="EMBL/GenBank/DDBJ databases">
        <title>Prauserella sp. ASG 168, a novel actinomycete isolated from cave rock.</title>
        <authorList>
            <person name="Suriyachadkun C."/>
        </authorList>
    </citation>
    <scope>NUCLEOTIDE SEQUENCE</scope>
    <source>
        <strain evidence="5">ASG 168</strain>
    </source>
</reference>
<dbReference type="PANTHER" id="PTHR43537">
    <property type="entry name" value="TRANSCRIPTIONAL REGULATOR, GNTR FAMILY"/>
    <property type="match status" value="1"/>
</dbReference>
<dbReference type="InterPro" id="IPR036388">
    <property type="entry name" value="WH-like_DNA-bd_sf"/>
</dbReference>
<dbReference type="SUPFAM" id="SSF48008">
    <property type="entry name" value="GntR ligand-binding domain-like"/>
    <property type="match status" value="1"/>
</dbReference>
<keyword evidence="3" id="KW-0804">Transcription</keyword>
<proteinExistence type="predicted"/>
<sequence length="242" mass="26996">MWTRLERGMVSDRISGQILEVIAGERLRPGDRLPPERELAALLGVSRPSLREALRSLKAQGHVEVRHGSGVFVADPATTRTLREAMVTEEMSLVELFDMREVLELPAAGWAASNGDKDKLAAVLRAYEQLDAATREDPVDWNTLQELDAAFHMRIVEAAGNRFMTRTLTVLQEILSRGMETTLRVPGRLERSRDDHRRILDAVLGGDPAAARRAVKTHINGARKAAMARLHEDQRRAEPEQG</sequence>
<dbReference type="GO" id="GO:0003700">
    <property type="term" value="F:DNA-binding transcription factor activity"/>
    <property type="evidence" value="ECO:0007669"/>
    <property type="project" value="InterPro"/>
</dbReference>
<dbReference type="SMART" id="SM00895">
    <property type="entry name" value="FCD"/>
    <property type="match status" value="1"/>
</dbReference>
<dbReference type="CDD" id="cd07377">
    <property type="entry name" value="WHTH_GntR"/>
    <property type="match status" value="1"/>
</dbReference>
<dbReference type="InterPro" id="IPR011711">
    <property type="entry name" value="GntR_C"/>
</dbReference>
<accession>A0A934V420</accession>
<evidence type="ECO:0000256" key="2">
    <source>
        <dbReference type="ARBA" id="ARBA00023125"/>
    </source>
</evidence>
<dbReference type="GO" id="GO:0003677">
    <property type="term" value="F:DNA binding"/>
    <property type="evidence" value="ECO:0007669"/>
    <property type="project" value="UniProtKB-KW"/>
</dbReference>
<name>A0A934V420_9PSEU</name>
<dbReference type="Pfam" id="PF07729">
    <property type="entry name" value="FCD"/>
    <property type="match status" value="1"/>
</dbReference>
<dbReference type="SUPFAM" id="SSF46785">
    <property type="entry name" value="Winged helix' DNA-binding domain"/>
    <property type="match status" value="1"/>
</dbReference>
<comment type="caution">
    <text evidence="5">The sequence shown here is derived from an EMBL/GenBank/DDBJ whole genome shotgun (WGS) entry which is preliminary data.</text>
</comment>
<dbReference type="SMART" id="SM00345">
    <property type="entry name" value="HTH_GNTR"/>
    <property type="match status" value="1"/>
</dbReference>
<keyword evidence="1" id="KW-0805">Transcription regulation</keyword>
<dbReference type="PANTHER" id="PTHR43537:SF5">
    <property type="entry name" value="UXU OPERON TRANSCRIPTIONAL REGULATOR"/>
    <property type="match status" value="1"/>
</dbReference>
<dbReference type="InterPro" id="IPR008920">
    <property type="entry name" value="TF_FadR/GntR_C"/>
</dbReference>
<dbReference type="EMBL" id="JAENJH010000001">
    <property type="protein sequence ID" value="MBK1783655.1"/>
    <property type="molecule type" value="Genomic_DNA"/>
</dbReference>
<keyword evidence="6" id="KW-1185">Reference proteome</keyword>
<evidence type="ECO:0000313" key="6">
    <source>
        <dbReference type="Proteomes" id="UP000635245"/>
    </source>
</evidence>
<dbReference type="Gene3D" id="1.20.120.530">
    <property type="entry name" value="GntR ligand-binding domain-like"/>
    <property type="match status" value="1"/>
</dbReference>
<dbReference type="Gene3D" id="1.10.10.10">
    <property type="entry name" value="Winged helix-like DNA-binding domain superfamily/Winged helix DNA-binding domain"/>
    <property type="match status" value="1"/>
</dbReference>
<dbReference type="PRINTS" id="PR00035">
    <property type="entry name" value="HTHGNTR"/>
</dbReference>